<keyword evidence="2" id="KW-1185">Reference proteome</keyword>
<dbReference type="AlphaFoldDB" id="A0A2T7SME0"/>
<organism evidence="1 2">
    <name type="scientific">Streptomyces scopuliridis RB72</name>
    <dbReference type="NCBI Taxonomy" id="1440053"/>
    <lineage>
        <taxon>Bacteria</taxon>
        <taxon>Bacillati</taxon>
        <taxon>Actinomycetota</taxon>
        <taxon>Actinomycetes</taxon>
        <taxon>Kitasatosporales</taxon>
        <taxon>Streptomycetaceae</taxon>
        <taxon>Streptomyces</taxon>
    </lineage>
</organism>
<accession>A0A2T7SME0</accession>
<dbReference type="OrthoDB" id="9938791at2"/>
<reference evidence="1 2" key="1">
    <citation type="submission" date="2013-12" db="EMBL/GenBank/DDBJ databases">
        <title>Annotated genome of Streptomyces scopuliridis.</title>
        <authorList>
            <person name="Olson J.B."/>
        </authorList>
    </citation>
    <scope>NUCLEOTIDE SEQUENCE [LARGE SCALE GENOMIC DNA]</scope>
    <source>
        <strain evidence="1 2">RB72</strain>
    </source>
</reference>
<dbReference type="EMBL" id="AZSP01000396">
    <property type="protein sequence ID" value="PVE04083.1"/>
    <property type="molecule type" value="Genomic_DNA"/>
</dbReference>
<name>A0A2T7SME0_9ACTN</name>
<comment type="caution">
    <text evidence="1">The sequence shown here is derived from an EMBL/GenBank/DDBJ whole genome shotgun (WGS) entry which is preliminary data.</text>
</comment>
<dbReference type="Proteomes" id="UP000245992">
    <property type="component" value="Unassembled WGS sequence"/>
</dbReference>
<sequence>MIEDKFNAQMESLGGLSEETPGWLAHETSPVLATPALAFAGGAALVTGAYAVGKVVGSSPQG</sequence>
<dbReference type="RefSeq" id="WP_030350773.1">
    <property type="nucleotide sequence ID" value="NZ_AZSP01000396.1"/>
</dbReference>
<gene>
    <name evidence="1" type="ORF">Y717_14280</name>
</gene>
<evidence type="ECO:0000313" key="2">
    <source>
        <dbReference type="Proteomes" id="UP000245992"/>
    </source>
</evidence>
<proteinExistence type="predicted"/>
<evidence type="ECO:0000313" key="1">
    <source>
        <dbReference type="EMBL" id="PVE04083.1"/>
    </source>
</evidence>
<protein>
    <submittedName>
        <fullName evidence="1">Uncharacterized protein</fullName>
    </submittedName>
</protein>
<dbReference type="GeneID" id="95541396"/>